<dbReference type="SUPFAM" id="SSF53300">
    <property type="entry name" value="vWA-like"/>
    <property type="match status" value="1"/>
</dbReference>
<reference evidence="2 3" key="1">
    <citation type="submission" date="2023-04" db="EMBL/GenBank/DDBJ databases">
        <title>A novel bacteria isolated from coastal sediment.</title>
        <authorList>
            <person name="Liu X.-J."/>
            <person name="Du Z.-J."/>
        </authorList>
    </citation>
    <scope>NUCLEOTIDE SEQUENCE [LARGE SCALE GENOMIC DNA]</scope>
    <source>
        <strain evidence="2 3">SDUM461003</strain>
    </source>
</reference>
<comment type="caution">
    <text evidence="2">The sequence shown here is derived from an EMBL/GenBank/DDBJ whole genome shotgun (WGS) entry which is preliminary data.</text>
</comment>
<sequence>MKRSPTLPNQAPRYIYPDPQPIDLSLLAALPNLPLRSRYLVNSFLHGMHRSPLKGESVEFAEYRGYQQGDDIRHVDWRLLARSDRLYVKTFEQETQMRVFLVLDASASMAYSSPRAALTKLDFAKTVLGGLAHLAKRQGDPYGCAVALGGLQHYLKPRLNSMHLQALLAALETPTAAGEGAFAQTVDTLANLLPRRSLLILASDFYEEPERMRQTLNRLRYDGHDVIGLQVLDPQECDLADENSGVFFDLEDFSEVTLSTEEIRRSYLREFGQFRSDLRHVFEDEGAALVELITDHSPVQALGQYLAKREHQL</sequence>
<dbReference type="InterPro" id="IPR002881">
    <property type="entry name" value="DUF58"/>
</dbReference>
<dbReference type="RefSeq" id="WP_308948911.1">
    <property type="nucleotide sequence ID" value="NZ_JARXHW010000007.1"/>
</dbReference>
<evidence type="ECO:0000313" key="2">
    <source>
        <dbReference type="EMBL" id="MDQ8206793.1"/>
    </source>
</evidence>
<dbReference type="Gene3D" id="3.40.50.410">
    <property type="entry name" value="von Willebrand factor, type A domain"/>
    <property type="match status" value="1"/>
</dbReference>
<dbReference type="Proteomes" id="UP001225316">
    <property type="component" value="Unassembled WGS sequence"/>
</dbReference>
<evidence type="ECO:0000313" key="3">
    <source>
        <dbReference type="Proteomes" id="UP001225316"/>
    </source>
</evidence>
<dbReference type="InterPro" id="IPR036465">
    <property type="entry name" value="vWFA_dom_sf"/>
</dbReference>
<keyword evidence="3" id="KW-1185">Reference proteome</keyword>
<accession>A0ABU1ARX3</accession>
<protein>
    <submittedName>
        <fullName evidence="2">DUF58 domain-containing protein</fullName>
    </submittedName>
</protein>
<dbReference type="PANTHER" id="PTHR33608">
    <property type="entry name" value="BLL2464 PROTEIN"/>
    <property type="match status" value="1"/>
</dbReference>
<proteinExistence type="predicted"/>
<gene>
    <name evidence="2" type="ORF">QEH52_04685</name>
</gene>
<dbReference type="EMBL" id="JARXHW010000007">
    <property type="protein sequence ID" value="MDQ8206793.1"/>
    <property type="molecule type" value="Genomic_DNA"/>
</dbReference>
<name>A0ABU1ARX3_9BACT</name>
<dbReference type="Pfam" id="PF01882">
    <property type="entry name" value="DUF58"/>
    <property type="match status" value="1"/>
</dbReference>
<organism evidence="2 3">
    <name type="scientific">Thalassobacterium maritimum</name>
    <dbReference type="NCBI Taxonomy" id="3041265"/>
    <lineage>
        <taxon>Bacteria</taxon>
        <taxon>Pseudomonadati</taxon>
        <taxon>Verrucomicrobiota</taxon>
        <taxon>Opitutia</taxon>
        <taxon>Puniceicoccales</taxon>
        <taxon>Coraliomargaritaceae</taxon>
        <taxon>Thalassobacterium</taxon>
    </lineage>
</organism>
<feature type="domain" description="DUF58" evidence="1">
    <location>
        <begin position="62"/>
        <end position="270"/>
    </location>
</feature>
<dbReference type="PANTHER" id="PTHR33608:SF7">
    <property type="entry name" value="DUF58 DOMAIN-CONTAINING PROTEIN"/>
    <property type="match status" value="1"/>
</dbReference>
<evidence type="ECO:0000259" key="1">
    <source>
        <dbReference type="Pfam" id="PF01882"/>
    </source>
</evidence>